<feature type="domain" description="Acyltransferase 3" evidence="2">
    <location>
        <begin position="5"/>
        <end position="305"/>
    </location>
</feature>
<feature type="transmembrane region" description="Helical" evidence="1">
    <location>
        <begin position="99"/>
        <end position="119"/>
    </location>
</feature>
<dbReference type="InterPro" id="IPR052734">
    <property type="entry name" value="Nod_factor_acetyltransferase"/>
</dbReference>
<evidence type="ECO:0000259" key="2">
    <source>
        <dbReference type="Pfam" id="PF01757"/>
    </source>
</evidence>
<dbReference type="InterPro" id="IPR002656">
    <property type="entry name" value="Acyl_transf_3_dom"/>
</dbReference>
<dbReference type="Proteomes" id="UP000616839">
    <property type="component" value="Unassembled WGS sequence"/>
</dbReference>
<dbReference type="RefSeq" id="WP_192144076.1">
    <property type="nucleotide sequence ID" value="NZ_JACYXZ010000004.1"/>
</dbReference>
<comment type="caution">
    <text evidence="3">The sequence shown here is derived from an EMBL/GenBank/DDBJ whole genome shotgun (WGS) entry which is preliminary data.</text>
</comment>
<gene>
    <name evidence="3" type="ORF">IE331_13935</name>
</gene>
<feature type="transmembrane region" description="Helical" evidence="1">
    <location>
        <begin position="286"/>
        <end position="305"/>
    </location>
</feature>
<feature type="transmembrane region" description="Helical" evidence="1">
    <location>
        <begin position="178"/>
        <end position="197"/>
    </location>
</feature>
<feature type="transmembrane region" description="Helical" evidence="1">
    <location>
        <begin position="68"/>
        <end position="87"/>
    </location>
</feature>
<feature type="transmembrane region" description="Helical" evidence="1">
    <location>
        <begin position="149"/>
        <end position="166"/>
    </location>
</feature>
<proteinExistence type="predicted"/>
<dbReference type="EMBL" id="JACYXZ010000004">
    <property type="protein sequence ID" value="MBD8870729.1"/>
    <property type="molecule type" value="Genomic_DNA"/>
</dbReference>
<feature type="transmembrane region" description="Helical" evidence="1">
    <location>
        <begin position="223"/>
        <end position="247"/>
    </location>
</feature>
<dbReference type="GO" id="GO:0016747">
    <property type="term" value="F:acyltransferase activity, transferring groups other than amino-acyl groups"/>
    <property type="evidence" value="ECO:0007669"/>
    <property type="project" value="InterPro"/>
</dbReference>
<reference evidence="3" key="1">
    <citation type="submission" date="2020-09" db="EMBL/GenBank/DDBJ databases">
        <title>Nocardioides sp. strain MJB4 16S ribosomal RNA gene Genome sequencing and assembly.</title>
        <authorList>
            <person name="Kim I."/>
        </authorList>
    </citation>
    <scope>NUCLEOTIDE SEQUENCE</scope>
    <source>
        <strain evidence="3">MJB4</strain>
    </source>
</reference>
<feature type="transmembrane region" description="Helical" evidence="1">
    <location>
        <begin position="39"/>
        <end position="56"/>
    </location>
</feature>
<accession>A0A927K565</accession>
<dbReference type="PANTHER" id="PTHR37312">
    <property type="entry name" value="MEMBRANE-BOUND ACYLTRANSFERASE YKRP-RELATED"/>
    <property type="match status" value="1"/>
</dbReference>
<feature type="transmembrane region" description="Helical" evidence="1">
    <location>
        <begin position="259"/>
        <end position="280"/>
    </location>
</feature>
<feature type="transmembrane region" description="Helical" evidence="1">
    <location>
        <begin position="126"/>
        <end position="143"/>
    </location>
</feature>
<sequence>MPRDPWLDNVKMALVTFVVVGHMWGQLALGGASDHAYDFLYVWHIPAFVLVTGHLSRSFEWTRRHLTALVTTLLVPYLIFEPALYYFRVAFGQREDGPLLLQPHWTMWYLLTVAVWRLATPVLKRHWVFVPLSVPISLLAGSLEFDLLAVPRILGLLPFFVIGLHLERRHLAALTTWWARAVGVAGLAWLWVLAGHTDDLARSAFLYYDRPYSELGFSDEAGLAVRLAVLGAGVIGTVGALSLIPTAASWFTRLGSASIVVYLFHGFVVRGLEFAGWVGFSERYPNLSFAVLSVLGVAVALVLAWPPVSDRLRNVVDPVGWLRRRREAAPTSA</sequence>
<organism evidence="3 4">
    <name type="scientific">Nocardioides donggukensis</name>
    <dbReference type="NCBI Taxonomy" id="2774019"/>
    <lineage>
        <taxon>Bacteria</taxon>
        <taxon>Bacillati</taxon>
        <taxon>Actinomycetota</taxon>
        <taxon>Actinomycetes</taxon>
        <taxon>Propionibacteriales</taxon>
        <taxon>Nocardioidaceae</taxon>
        <taxon>Nocardioides</taxon>
    </lineage>
</organism>
<feature type="transmembrane region" description="Helical" evidence="1">
    <location>
        <begin position="12"/>
        <end position="33"/>
    </location>
</feature>
<keyword evidence="1" id="KW-0812">Transmembrane</keyword>
<dbReference type="PANTHER" id="PTHR37312:SF1">
    <property type="entry name" value="MEMBRANE-BOUND ACYLTRANSFERASE YKRP-RELATED"/>
    <property type="match status" value="1"/>
</dbReference>
<evidence type="ECO:0000256" key="1">
    <source>
        <dbReference type="SAM" id="Phobius"/>
    </source>
</evidence>
<dbReference type="AlphaFoldDB" id="A0A927K565"/>
<keyword evidence="4" id="KW-1185">Reference proteome</keyword>
<keyword evidence="1" id="KW-1133">Transmembrane helix</keyword>
<keyword evidence="1" id="KW-0472">Membrane</keyword>
<dbReference type="Pfam" id="PF01757">
    <property type="entry name" value="Acyl_transf_3"/>
    <property type="match status" value="1"/>
</dbReference>
<evidence type="ECO:0000313" key="4">
    <source>
        <dbReference type="Proteomes" id="UP000616839"/>
    </source>
</evidence>
<protein>
    <recommendedName>
        <fullName evidence="2">Acyltransferase 3 domain-containing protein</fullName>
    </recommendedName>
</protein>
<evidence type="ECO:0000313" key="3">
    <source>
        <dbReference type="EMBL" id="MBD8870729.1"/>
    </source>
</evidence>
<name>A0A927K565_9ACTN</name>